<evidence type="ECO:0000259" key="1">
    <source>
        <dbReference type="Pfam" id="PF16036"/>
    </source>
</evidence>
<feature type="domain" description="Chalcone isomerase" evidence="1">
    <location>
        <begin position="19"/>
        <end position="186"/>
    </location>
</feature>
<dbReference type="InterPro" id="IPR016087">
    <property type="entry name" value="Chalcone_isomerase"/>
</dbReference>
<sequence length="187" mass="20044">MKKLLLVVCGLLLSGSLNAMEVAGVNLPGSAQVGVQPLVLNGAGIRTKWFFKVYVAALYLPQKQTSGSAIIADEHPHRMAMHMLRELASKKLYGAFSEAIEMNRTPAELAAMDAQMKEMKQIFDAVGEVKEGDIVTLDYLPGSGTQVSVNGKAFGTIAGAEFNRALLEIWIGNNPVQDDLKKGLLGG</sequence>
<dbReference type="GO" id="GO:0016872">
    <property type="term" value="F:intramolecular lyase activity"/>
    <property type="evidence" value="ECO:0007669"/>
    <property type="project" value="InterPro"/>
</dbReference>
<dbReference type="EMBL" id="MLJW01000011">
    <property type="protein sequence ID" value="OIR14660.1"/>
    <property type="molecule type" value="Genomic_DNA"/>
</dbReference>
<dbReference type="PANTHER" id="PTHR47698:SF2">
    <property type="entry name" value="FATTY-ACID-BINDING PROTEIN 3, CHLOROPLASTIC"/>
    <property type="match status" value="1"/>
</dbReference>
<proteinExistence type="predicted"/>
<keyword evidence="2" id="KW-0413">Isomerase</keyword>
<dbReference type="Pfam" id="PF16036">
    <property type="entry name" value="Chalcone_3"/>
    <property type="match status" value="1"/>
</dbReference>
<dbReference type="AlphaFoldDB" id="A0A1J5TLS8"/>
<accession>A0A1J5TLS8</accession>
<organism evidence="2">
    <name type="scientific">mine drainage metagenome</name>
    <dbReference type="NCBI Taxonomy" id="410659"/>
    <lineage>
        <taxon>unclassified sequences</taxon>
        <taxon>metagenomes</taxon>
        <taxon>ecological metagenomes</taxon>
    </lineage>
</organism>
<dbReference type="SUPFAM" id="SSF54626">
    <property type="entry name" value="Chalcone isomerase"/>
    <property type="match status" value="1"/>
</dbReference>
<dbReference type="InterPro" id="IPR016088">
    <property type="entry name" value="Chalcone_isomerase_3-sand"/>
</dbReference>
<protein>
    <submittedName>
        <fullName evidence="2">Chalcone-flavanone isomerase</fullName>
    </submittedName>
</protein>
<gene>
    <name evidence="2" type="ORF">GALL_44660</name>
</gene>
<comment type="caution">
    <text evidence="2">The sequence shown here is derived from an EMBL/GenBank/DDBJ whole genome shotgun (WGS) entry which is preliminary data.</text>
</comment>
<dbReference type="InterPro" id="IPR036298">
    <property type="entry name" value="Chalcone_isomerase_sf"/>
</dbReference>
<evidence type="ECO:0000313" key="2">
    <source>
        <dbReference type="EMBL" id="OIR14660.1"/>
    </source>
</evidence>
<dbReference type="Gene3D" id="3.50.70.10">
    <property type="match status" value="1"/>
</dbReference>
<name>A0A1J5TLS8_9ZZZZ</name>
<reference evidence="2" key="1">
    <citation type="submission" date="2016-10" db="EMBL/GenBank/DDBJ databases">
        <title>Sequence of Gallionella enrichment culture.</title>
        <authorList>
            <person name="Poehlein A."/>
            <person name="Muehling M."/>
            <person name="Daniel R."/>
        </authorList>
    </citation>
    <scope>NUCLEOTIDE SEQUENCE</scope>
</reference>
<dbReference type="PANTHER" id="PTHR47698">
    <property type="entry name" value="FATTY-ACID-BINDING PROTEIN 3, CHLOROPLASTIC"/>
    <property type="match status" value="1"/>
</dbReference>